<keyword evidence="2" id="KW-1185">Reference proteome</keyword>
<dbReference type="RefSeq" id="WP_075050522.1">
    <property type="nucleotide sequence ID" value="NZ_CP006867.1"/>
</dbReference>
<evidence type="ECO:0000313" key="2">
    <source>
        <dbReference type="Proteomes" id="UP000060778"/>
    </source>
</evidence>
<dbReference type="STRING" id="940295.EYM_07850"/>
<dbReference type="Proteomes" id="UP000060778">
    <property type="component" value="Chromosome"/>
</dbReference>
<gene>
    <name evidence="1" type="ORF">EYM_07850</name>
</gene>
<protein>
    <submittedName>
        <fullName evidence="1">Uncharacterized protein</fullName>
    </submittedName>
</protein>
<dbReference type="GeneID" id="30680942"/>
<reference evidence="1 2" key="1">
    <citation type="submission" date="2013-11" db="EMBL/GenBank/DDBJ databases">
        <title>Comparative genomics of Ignicoccus.</title>
        <authorList>
            <person name="Podar M."/>
        </authorList>
    </citation>
    <scope>NUCLEOTIDE SEQUENCE [LARGE SCALE GENOMIC DNA]</scope>
    <source>
        <strain evidence="1 2">DSM 13165</strain>
    </source>
</reference>
<sequence>MIFIYLDELSKEIARLCSLIYSELSHKLSIVFDPISFVNYFMIYIEPTVLSDIVVIGVMPKFDVNVAVRLANSFRAFSLEPKNLIINAESYVEVINLKTPGTDFFRNSKVVSAHNYVQLTYKTLETCFKYVLEDIKPSPRLELFQEDLESVRTLQRSDQVPESHLNSLLKIVESSNPILTTPSVNLFAKVLSFETKREVKEYIEFSKEKIFEYDILTTTSEEHWIKHLSRYAHIYVSLNVDPLIASYYLLKIYEILKQI</sequence>
<organism evidence="1 2">
    <name type="scientific">Ignicoccus islandicus DSM 13165</name>
    <dbReference type="NCBI Taxonomy" id="940295"/>
    <lineage>
        <taxon>Archaea</taxon>
        <taxon>Thermoproteota</taxon>
        <taxon>Thermoprotei</taxon>
        <taxon>Desulfurococcales</taxon>
        <taxon>Desulfurococcaceae</taxon>
        <taxon>Ignicoccus</taxon>
    </lineage>
</organism>
<accession>A0A0U3FAW3</accession>
<evidence type="ECO:0000313" key="1">
    <source>
        <dbReference type="EMBL" id="ALU12825.1"/>
    </source>
</evidence>
<proteinExistence type="predicted"/>
<dbReference type="EMBL" id="CP006867">
    <property type="protein sequence ID" value="ALU12825.1"/>
    <property type="molecule type" value="Genomic_DNA"/>
</dbReference>
<dbReference type="AlphaFoldDB" id="A0A0U3FAW3"/>
<name>A0A0U3FAW3_9CREN</name>
<dbReference type="KEGG" id="iis:EYM_07850"/>